<accession>A0A2J6PUW4</accession>
<dbReference type="OrthoDB" id="5979581at2759"/>
<dbReference type="AlphaFoldDB" id="A0A2J6PUW4"/>
<name>A0A2J6PUW4_9HELO</name>
<keyword evidence="2" id="KW-1185">Reference proteome</keyword>
<organism evidence="1 2">
    <name type="scientific">Hyaloscypha hepaticicola</name>
    <dbReference type="NCBI Taxonomy" id="2082293"/>
    <lineage>
        <taxon>Eukaryota</taxon>
        <taxon>Fungi</taxon>
        <taxon>Dikarya</taxon>
        <taxon>Ascomycota</taxon>
        <taxon>Pezizomycotina</taxon>
        <taxon>Leotiomycetes</taxon>
        <taxon>Helotiales</taxon>
        <taxon>Hyaloscyphaceae</taxon>
        <taxon>Hyaloscypha</taxon>
    </lineage>
</organism>
<reference evidence="1 2" key="1">
    <citation type="submission" date="2016-05" db="EMBL/GenBank/DDBJ databases">
        <title>A degradative enzymes factory behind the ericoid mycorrhizal symbiosis.</title>
        <authorList>
            <consortium name="DOE Joint Genome Institute"/>
            <person name="Martino E."/>
            <person name="Morin E."/>
            <person name="Grelet G."/>
            <person name="Kuo A."/>
            <person name="Kohler A."/>
            <person name="Daghino S."/>
            <person name="Barry K."/>
            <person name="Choi C."/>
            <person name="Cichocki N."/>
            <person name="Clum A."/>
            <person name="Copeland A."/>
            <person name="Hainaut M."/>
            <person name="Haridas S."/>
            <person name="Labutti K."/>
            <person name="Lindquist E."/>
            <person name="Lipzen A."/>
            <person name="Khouja H.-R."/>
            <person name="Murat C."/>
            <person name="Ohm R."/>
            <person name="Olson A."/>
            <person name="Spatafora J."/>
            <person name="Veneault-Fourrey C."/>
            <person name="Henrissat B."/>
            <person name="Grigoriev I."/>
            <person name="Martin F."/>
            <person name="Perotto S."/>
        </authorList>
    </citation>
    <scope>NUCLEOTIDE SEQUENCE [LARGE SCALE GENOMIC DNA]</scope>
    <source>
        <strain evidence="1 2">UAMH 7357</strain>
    </source>
</reference>
<evidence type="ECO:0000313" key="1">
    <source>
        <dbReference type="EMBL" id="PMD17814.1"/>
    </source>
</evidence>
<dbReference type="Proteomes" id="UP000235672">
    <property type="component" value="Unassembled WGS sequence"/>
</dbReference>
<gene>
    <name evidence="1" type="ORF">NA56DRAFT_707210</name>
</gene>
<sequence>MCPQIKITQTQVSSQRDEVEFQKPHESAISGPAAFLRLTPANLYAKIAFNDVVLLMNASRSNEHLQHARKFMKVQPISTRLKFPHHLSREPMIEYQGSYVLSFDVRPGLPQVGWIVGTGRWNLQKMDSIPNSGADI</sequence>
<proteinExistence type="predicted"/>
<protein>
    <submittedName>
        <fullName evidence="1">Uncharacterized protein</fullName>
    </submittedName>
</protein>
<evidence type="ECO:0000313" key="2">
    <source>
        <dbReference type="Proteomes" id="UP000235672"/>
    </source>
</evidence>
<dbReference type="EMBL" id="KZ613497">
    <property type="protein sequence ID" value="PMD17814.1"/>
    <property type="molecule type" value="Genomic_DNA"/>
</dbReference>